<reference evidence="1 2" key="1">
    <citation type="submission" date="2021-02" db="EMBL/GenBank/DDBJ databases">
        <authorList>
            <person name="Vanwijnsberghe S."/>
        </authorList>
    </citation>
    <scope>NUCLEOTIDE SEQUENCE [LARGE SCALE GENOMIC DNA]</scope>
    <source>
        <strain evidence="1 2">R-69776</strain>
    </source>
</reference>
<name>A0ABM8QYU1_9BURK</name>
<keyword evidence="2" id="KW-1185">Reference proteome</keyword>
<organism evidence="1 2">
    <name type="scientific">Paraburkholderia nemoris</name>
    <dbReference type="NCBI Taxonomy" id="2793076"/>
    <lineage>
        <taxon>Bacteria</taxon>
        <taxon>Pseudomonadati</taxon>
        <taxon>Pseudomonadota</taxon>
        <taxon>Betaproteobacteria</taxon>
        <taxon>Burkholderiales</taxon>
        <taxon>Burkholderiaceae</taxon>
        <taxon>Paraburkholderia</taxon>
    </lineage>
</organism>
<sequence length="29" mass="3135">MITGDCANCMENIVDLVPVGIVHETFAEL</sequence>
<dbReference type="EMBL" id="CAJNBH010000004">
    <property type="protein sequence ID" value="CAE6723289.1"/>
    <property type="molecule type" value="Genomic_DNA"/>
</dbReference>
<protein>
    <submittedName>
        <fullName evidence="1">Uncharacterized protein</fullName>
    </submittedName>
</protein>
<accession>A0ABM8QYU1</accession>
<proteinExistence type="predicted"/>
<dbReference type="Proteomes" id="UP000673821">
    <property type="component" value="Unassembled WGS sequence"/>
</dbReference>
<gene>
    <name evidence="1" type="ORF">R69776_01636</name>
</gene>
<evidence type="ECO:0000313" key="1">
    <source>
        <dbReference type="EMBL" id="CAE6723289.1"/>
    </source>
</evidence>
<comment type="caution">
    <text evidence="1">The sequence shown here is derived from an EMBL/GenBank/DDBJ whole genome shotgun (WGS) entry which is preliminary data.</text>
</comment>
<evidence type="ECO:0000313" key="2">
    <source>
        <dbReference type="Proteomes" id="UP000673821"/>
    </source>
</evidence>